<dbReference type="GO" id="GO:0016705">
    <property type="term" value="F:oxidoreductase activity, acting on paired donors, with incorporation or reduction of molecular oxygen"/>
    <property type="evidence" value="ECO:0007669"/>
    <property type="project" value="InterPro"/>
</dbReference>
<dbReference type="FunFam" id="1.10.630.10:FF:000029">
    <property type="entry name" value="Cytochrome P450 734A1"/>
    <property type="match status" value="1"/>
</dbReference>
<evidence type="ECO:0000256" key="10">
    <source>
        <dbReference type="ARBA" id="ARBA00023136"/>
    </source>
</evidence>
<dbReference type="Proteomes" id="UP000236161">
    <property type="component" value="Unassembled WGS sequence"/>
</dbReference>
<keyword evidence="5 11" id="KW-0479">Metal-binding</keyword>
<dbReference type="PRINTS" id="PR00385">
    <property type="entry name" value="P450"/>
</dbReference>
<dbReference type="GO" id="GO:0020037">
    <property type="term" value="F:heme binding"/>
    <property type="evidence" value="ECO:0007669"/>
    <property type="project" value="InterPro"/>
</dbReference>
<dbReference type="STRING" id="1088818.A0A2I0AE07"/>
<dbReference type="Gene3D" id="1.10.630.10">
    <property type="entry name" value="Cytochrome P450"/>
    <property type="match status" value="1"/>
</dbReference>
<keyword evidence="9 12" id="KW-0503">Monooxygenase</keyword>
<keyword evidence="3 11" id="KW-0349">Heme</keyword>
<evidence type="ECO:0000313" key="13">
    <source>
        <dbReference type="EMBL" id="PKA53773.1"/>
    </source>
</evidence>
<evidence type="ECO:0000256" key="1">
    <source>
        <dbReference type="ARBA" id="ARBA00004167"/>
    </source>
</evidence>
<keyword evidence="14" id="KW-1185">Reference proteome</keyword>
<dbReference type="PANTHER" id="PTHR24282:SF224">
    <property type="entry name" value="CYTOCHROME P450 734A1"/>
    <property type="match status" value="1"/>
</dbReference>
<dbReference type="GO" id="GO:0016020">
    <property type="term" value="C:membrane"/>
    <property type="evidence" value="ECO:0007669"/>
    <property type="project" value="UniProtKB-SubCell"/>
</dbReference>
<comment type="cofactor">
    <cofactor evidence="11">
        <name>heme</name>
        <dbReference type="ChEBI" id="CHEBI:30413"/>
    </cofactor>
</comment>
<comment type="similarity">
    <text evidence="2 12">Belongs to the cytochrome P450 family.</text>
</comment>
<dbReference type="InterPro" id="IPR002401">
    <property type="entry name" value="Cyt_P450_E_grp-I"/>
</dbReference>
<dbReference type="OrthoDB" id="1470350at2759"/>
<dbReference type="GO" id="GO:0010268">
    <property type="term" value="P:brassinosteroid homeostasis"/>
    <property type="evidence" value="ECO:0007669"/>
    <property type="project" value="TreeGrafter"/>
</dbReference>
<evidence type="ECO:0000256" key="3">
    <source>
        <dbReference type="ARBA" id="ARBA00022617"/>
    </source>
</evidence>
<protein>
    <submittedName>
        <fullName evidence="13">Cytochrome P450 734A6</fullName>
        <ecNumber evidence="13">1.14.-.-</ecNumber>
    </submittedName>
</protein>
<keyword evidence="7 12" id="KW-0560">Oxidoreductase</keyword>
<keyword evidence="6" id="KW-1133">Transmembrane helix</keyword>
<dbReference type="GO" id="GO:0004497">
    <property type="term" value="F:monooxygenase activity"/>
    <property type="evidence" value="ECO:0007669"/>
    <property type="project" value="UniProtKB-KW"/>
</dbReference>
<dbReference type="Pfam" id="PF00067">
    <property type="entry name" value="p450"/>
    <property type="match status" value="1"/>
</dbReference>
<dbReference type="GO" id="GO:0005506">
    <property type="term" value="F:iron ion binding"/>
    <property type="evidence" value="ECO:0007669"/>
    <property type="project" value="InterPro"/>
</dbReference>
<evidence type="ECO:0000256" key="9">
    <source>
        <dbReference type="ARBA" id="ARBA00023033"/>
    </source>
</evidence>
<dbReference type="PRINTS" id="PR00463">
    <property type="entry name" value="EP450I"/>
</dbReference>
<keyword evidence="8 11" id="KW-0408">Iron</keyword>
<dbReference type="EC" id="1.14.-.-" evidence="13"/>
<gene>
    <name evidence="13" type="primary">CYP734A6</name>
    <name evidence="13" type="ORF">AXF42_Ash020694</name>
</gene>
<dbReference type="InterPro" id="IPR001128">
    <property type="entry name" value="Cyt_P450"/>
</dbReference>
<keyword evidence="10" id="KW-0472">Membrane</keyword>
<evidence type="ECO:0000256" key="12">
    <source>
        <dbReference type="RuleBase" id="RU000461"/>
    </source>
</evidence>
<evidence type="ECO:0000256" key="5">
    <source>
        <dbReference type="ARBA" id="ARBA00022723"/>
    </source>
</evidence>
<dbReference type="InterPro" id="IPR050665">
    <property type="entry name" value="Cytochrome_P450_Monooxygen"/>
</dbReference>
<dbReference type="GO" id="GO:0016131">
    <property type="term" value="P:brassinosteroid metabolic process"/>
    <property type="evidence" value="ECO:0007669"/>
    <property type="project" value="TreeGrafter"/>
</dbReference>
<dbReference type="AlphaFoldDB" id="A0A2I0AE07"/>
<proteinExistence type="inferred from homology"/>
<evidence type="ECO:0000256" key="8">
    <source>
        <dbReference type="ARBA" id="ARBA00023004"/>
    </source>
</evidence>
<keyword evidence="4" id="KW-0812">Transmembrane</keyword>
<dbReference type="PROSITE" id="PS00086">
    <property type="entry name" value="CYTOCHROME_P450"/>
    <property type="match status" value="1"/>
</dbReference>
<organism evidence="13 14">
    <name type="scientific">Apostasia shenzhenica</name>
    <dbReference type="NCBI Taxonomy" id="1088818"/>
    <lineage>
        <taxon>Eukaryota</taxon>
        <taxon>Viridiplantae</taxon>
        <taxon>Streptophyta</taxon>
        <taxon>Embryophyta</taxon>
        <taxon>Tracheophyta</taxon>
        <taxon>Spermatophyta</taxon>
        <taxon>Magnoliopsida</taxon>
        <taxon>Liliopsida</taxon>
        <taxon>Asparagales</taxon>
        <taxon>Orchidaceae</taxon>
        <taxon>Apostasioideae</taxon>
        <taxon>Apostasia</taxon>
    </lineage>
</organism>
<feature type="binding site" description="axial binding residue" evidence="11">
    <location>
        <position position="464"/>
    </location>
    <ligand>
        <name>heme</name>
        <dbReference type="ChEBI" id="CHEBI:30413"/>
    </ligand>
    <ligandPart>
        <name>Fe</name>
        <dbReference type="ChEBI" id="CHEBI:18248"/>
    </ligandPart>
</feature>
<comment type="subcellular location">
    <subcellularLocation>
        <location evidence="1">Membrane</location>
        <topology evidence="1">Single-pass membrane protein</topology>
    </subcellularLocation>
</comment>
<dbReference type="EMBL" id="KZ451989">
    <property type="protein sequence ID" value="PKA53773.1"/>
    <property type="molecule type" value="Genomic_DNA"/>
</dbReference>
<evidence type="ECO:0000256" key="6">
    <source>
        <dbReference type="ARBA" id="ARBA00022989"/>
    </source>
</evidence>
<dbReference type="PANTHER" id="PTHR24282">
    <property type="entry name" value="CYTOCHROME P450 FAMILY MEMBER"/>
    <property type="match status" value="1"/>
</dbReference>
<dbReference type="InterPro" id="IPR036396">
    <property type="entry name" value="Cyt_P450_sf"/>
</dbReference>
<evidence type="ECO:0000313" key="14">
    <source>
        <dbReference type="Proteomes" id="UP000236161"/>
    </source>
</evidence>
<dbReference type="SUPFAM" id="SSF48264">
    <property type="entry name" value="Cytochrome P450"/>
    <property type="match status" value="1"/>
</dbReference>
<name>A0A2I0AE07_9ASPA</name>
<accession>A0A2I0AE07</accession>
<dbReference type="InterPro" id="IPR017972">
    <property type="entry name" value="Cyt_P450_CS"/>
</dbReference>
<evidence type="ECO:0000256" key="7">
    <source>
        <dbReference type="ARBA" id="ARBA00023002"/>
    </source>
</evidence>
<evidence type="ECO:0000256" key="11">
    <source>
        <dbReference type="PIRSR" id="PIRSR602401-1"/>
    </source>
</evidence>
<sequence>MIIKKLSAWRPAAVFFLPILLLLVALKALHVLWLKPKKTERLFRSQGLRGPPYRLLVGNLGEMVSMMLAASSKPMLPPFSHNIFPRALSFIHQWKKAYGSAFLLWFGPSPRLVVSSPDLIREIFVSKEEFFDRYEAHPLVRQLEGDGLVNLRGPKWGLHRKLISPIFQTENLKLLMPAVGNTMLAMLDELSAAVPPSSGEVEVDVADWFQRLTEDAVTRTTFGRSYDAGKAVFRLQARLMVFAAEAFNRVFIPGFRFLPTEKNRRRWKLDKEIRENLVGLVNSRRKEAVAGGGEAKDLLGQMIAGASDDIAVRDIVEECKTFFFAGKQTTTNLLTWTTVLLAMHPDWQDRAREELFRVCGSRDFPSSDDLPKLKMLGMIVQETLRLYPPAVATIRRAKDDVSLGRYVVPRGTEVLVPIIAVHHDAELWGPDADRFNPARFSEGASRAARHPNAFMPFGLGERTCVGRGLAVVEAKLALAVVIRSFEIRVSPNYIHAPTVLMMLYPQYGAPVIFRPISRSR</sequence>
<evidence type="ECO:0000256" key="4">
    <source>
        <dbReference type="ARBA" id="ARBA00022692"/>
    </source>
</evidence>
<reference evidence="13 14" key="1">
    <citation type="journal article" date="2017" name="Nature">
        <title>The Apostasia genome and the evolution of orchids.</title>
        <authorList>
            <person name="Zhang G.Q."/>
            <person name="Liu K.W."/>
            <person name="Li Z."/>
            <person name="Lohaus R."/>
            <person name="Hsiao Y.Y."/>
            <person name="Niu S.C."/>
            <person name="Wang J.Y."/>
            <person name="Lin Y.C."/>
            <person name="Xu Q."/>
            <person name="Chen L.J."/>
            <person name="Yoshida K."/>
            <person name="Fujiwara S."/>
            <person name="Wang Z.W."/>
            <person name="Zhang Y.Q."/>
            <person name="Mitsuda N."/>
            <person name="Wang M."/>
            <person name="Liu G.H."/>
            <person name="Pecoraro L."/>
            <person name="Huang H.X."/>
            <person name="Xiao X.J."/>
            <person name="Lin M."/>
            <person name="Wu X.Y."/>
            <person name="Wu W.L."/>
            <person name="Chen Y.Y."/>
            <person name="Chang S.B."/>
            <person name="Sakamoto S."/>
            <person name="Ohme-Takagi M."/>
            <person name="Yagi M."/>
            <person name="Zeng S.J."/>
            <person name="Shen C.Y."/>
            <person name="Yeh C.M."/>
            <person name="Luo Y.B."/>
            <person name="Tsai W.C."/>
            <person name="Van de Peer Y."/>
            <person name="Liu Z.J."/>
        </authorList>
    </citation>
    <scope>NUCLEOTIDE SEQUENCE [LARGE SCALE GENOMIC DNA]</scope>
    <source>
        <strain evidence="14">cv. Shenzhen</strain>
        <tissue evidence="13">Stem</tissue>
    </source>
</reference>
<evidence type="ECO:0000256" key="2">
    <source>
        <dbReference type="ARBA" id="ARBA00010617"/>
    </source>
</evidence>